<dbReference type="GO" id="GO:0005737">
    <property type="term" value="C:cytoplasm"/>
    <property type="evidence" value="ECO:0007669"/>
    <property type="project" value="TreeGrafter"/>
</dbReference>
<comment type="pathway">
    <text evidence="1">Cofactor biosynthesis; thiamine diphosphate biosynthesis.</text>
</comment>
<dbReference type="InterPro" id="IPR022998">
    <property type="entry name" value="ThiamineP_synth_TenI"/>
</dbReference>
<dbReference type="InterPro" id="IPR013785">
    <property type="entry name" value="Aldolase_TIM"/>
</dbReference>
<proteinExistence type="predicted"/>
<dbReference type="Proteomes" id="UP000281028">
    <property type="component" value="Unassembled WGS sequence"/>
</dbReference>
<evidence type="ECO:0000256" key="2">
    <source>
        <dbReference type="ARBA" id="ARBA00022977"/>
    </source>
</evidence>
<dbReference type="Pfam" id="PF02581">
    <property type="entry name" value="TMP-TENI"/>
    <property type="match status" value="1"/>
</dbReference>
<dbReference type="EMBL" id="RIAR02000001">
    <property type="protein sequence ID" value="NSL89302.1"/>
    <property type="molecule type" value="Genomic_DNA"/>
</dbReference>
<keyword evidence="2" id="KW-0784">Thiamine biosynthesis</keyword>
<evidence type="ECO:0000256" key="1">
    <source>
        <dbReference type="ARBA" id="ARBA00004948"/>
    </source>
</evidence>
<evidence type="ECO:0000313" key="3">
    <source>
        <dbReference type="EMBL" id="NSL89302.1"/>
    </source>
</evidence>
<dbReference type="PANTHER" id="PTHR20857">
    <property type="entry name" value="THIAMINE-PHOSPHATE PYROPHOSPHORYLASE"/>
    <property type="match status" value="1"/>
</dbReference>
<dbReference type="AlphaFoldDB" id="A0A433WNX5"/>
<dbReference type="InterPro" id="IPR036206">
    <property type="entry name" value="ThiamineP_synth_sf"/>
</dbReference>
<dbReference type="GO" id="GO:0004789">
    <property type="term" value="F:thiamine-phosphate diphosphorylase activity"/>
    <property type="evidence" value="ECO:0007669"/>
    <property type="project" value="TreeGrafter"/>
</dbReference>
<organism evidence="3 4">
    <name type="scientific">Chitinophaga solisilvae</name>
    <dbReference type="NCBI Taxonomy" id="1233460"/>
    <lineage>
        <taxon>Bacteria</taxon>
        <taxon>Pseudomonadati</taxon>
        <taxon>Bacteroidota</taxon>
        <taxon>Chitinophagia</taxon>
        <taxon>Chitinophagales</taxon>
        <taxon>Chitinophagaceae</taxon>
        <taxon>Chitinophaga</taxon>
    </lineage>
</organism>
<keyword evidence="4" id="KW-1185">Reference proteome</keyword>
<accession>A0A433WNX5</accession>
<gene>
    <name evidence="3" type="ORF">ECE50_020845</name>
</gene>
<dbReference type="SUPFAM" id="SSF51391">
    <property type="entry name" value="Thiamin phosphate synthase"/>
    <property type="match status" value="1"/>
</dbReference>
<name>A0A433WNX5_9BACT</name>
<dbReference type="CDD" id="cd00564">
    <property type="entry name" value="TMP_TenI"/>
    <property type="match status" value="1"/>
</dbReference>
<sequence length="199" mass="22693">MIWIITSPERIHEEAVIIDALLQAGVDRIMLRKPQWRAPEYDALMEEIDPAWFPRIIVHDNFSVCNKYPVGGIHLSGKTRDHMTGCELDLCLQRYPTSSTGIHDTAAIALMHRQFDTLLLSPVFNSISKPGYYGRFAGSLPEKQRRVFAMGGVDAGNIHQVWQWGFDGAALLGAIWQDPFKAVENYQRIQEIWNRNART</sequence>
<dbReference type="GO" id="GO:0009228">
    <property type="term" value="P:thiamine biosynthetic process"/>
    <property type="evidence" value="ECO:0007669"/>
    <property type="project" value="UniProtKB-KW"/>
</dbReference>
<evidence type="ECO:0000313" key="4">
    <source>
        <dbReference type="Proteomes" id="UP000281028"/>
    </source>
</evidence>
<dbReference type="PANTHER" id="PTHR20857:SF15">
    <property type="entry name" value="THIAMINE-PHOSPHATE SYNTHASE"/>
    <property type="match status" value="1"/>
</dbReference>
<reference evidence="3" key="1">
    <citation type="submission" date="2020-05" db="EMBL/GenBank/DDBJ databases">
        <title>Chitinophaga laudate sp. nov., isolated from a tropical peat swamp.</title>
        <authorList>
            <person name="Goh C.B.S."/>
            <person name="Lee M.S."/>
            <person name="Parimannan S."/>
            <person name="Pasbakhsh P."/>
            <person name="Yule C.M."/>
            <person name="Rajandas H."/>
            <person name="Loke S."/>
            <person name="Croft L."/>
            <person name="Tan J.B.L."/>
        </authorList>
    </citation>
    <scope>NUCLEOTIDE SEQUENCE</scope>
    <source>
        <strain evidence="3">Mgbs1</strain>
    </source>
</reference>
<dbReference type="Gene3D" id="3.20.20.70">
    <property type="entry name" value="Aldolase class I"/>
    <property type="match status" value="1"/>
</dbReference>
<protein>
    <submittedName>
        <fullName evidence="3">Thiamine phosphate synthase</fullName>
    </submittedName>
</protein>
<dbReference type="OrthoDB" id="194683at2"/>
<comment type="caution">
    <text evidence="3">The sequence shown here is derived from an EMBL/GenBank/DDBJ whole genome shotgun (WGS) entry which is preliminary data.</text>
</comment>